<evidence type="ECO:0000313" key="5">
    <source>
        <dbReference type="EMBL" id="RYQ46272.1"/>
    </source>
</evidence>
<dbReference type="GO" id="GO:0003700">
    <property type="term" value="F:DNA-binding transcription factor activity"/>
    <property type="evidence" value="ECO:0007669"/>
    <property type="project" value="InterPro"/>
</dbReference>
<dbReference type="PRINTS" id="PR00598">
    <property type="entry name" value="HTHMARR"/>
</dbReference>
<dbReference type="EMBL" id="PCGZ01000011">
    <property type="protein sequence ID" value="PKU88468.1"/>
    <property type="molecule type" value="Genomic_DNA"/>
</dbReference>
<dbReference type="EMBL" id="PCHB01000017">
    <property type="protein sequence ID" value="PKU94629.1"/>
    <property type="molecule type" value="Genomic_DNA"/>
</dbReference>
<evidence type="ECO:0000313" key="7">
    <source>
        <dbReference type="Proteomes" id="UP000233783"/>
    </source>
</evidence>
<dbReference type="InterPro" id="IPR039422">
    <property type="entry name" value="MarR/SlyA-like"/>
</dbReference>
<evidence type="ECO:0000313" key="6">
    <source>
        <dbReference type="Proteomes" id="UP000233730"/>
    </source>
</evidence>
<dbReference type="Gene3D" id="1.10.10.10">
    <property type="entry name" value="Winged helix-like DNA-binding domain superfamily/Winged helix DNA-binding domain"/>
    <property type="match status" value="1"/>
</dbReference>
<dbReference type="InterPro" id="IPR036390">
    <property type="entry name" value="WH_DNA-bd_sf"/>
</dbReference>
<evidence type="ECO:0000313" key="4">
    <source>
        <dbReference type="EMBL" id="PKU94629.1"/>
    </source>
</evidence>
<dbReference type="PANTHER" id="PTHR33164:SF43">
    <property type="entry name" value="HTH-TYPE TRANSCRIPTIONAL REPRESSOR YETL"/>
    <property type="match status" value="1"/>
</dbReference>
<dbReference type="GeneID" id="89492971"/>
<dbReference type="AlphaFoldDB" id="A0A2N3QEB3"/>
<gene>
    <name evidence="3" type="ORF">CQR46_1569</name>
    <name evidence="4" type="ORF">CQR56_1533</name>
    <name evidence="5" type="ORF">PG1780B_1253</name>
</gene>
<dbReference type="PANTHER" id="PTHR33164">
    <property type="entry name" value="TRANSCRIPTIONAL REGULATOR, MARR FAMILY"/>
    <property type="match status" value="1"/>
</dbReference>
<dbReference type="Proteomes" id="UP000292933">
    <property type="component" value="Unassembled WGS sequence"/>
</dbReference>
<evidence type="ECO:0000256" key="1">
    <source>
        <dbReference type="SAM" id="MobiDB-lite"/>
    </source>
</evidence>
<dbReference type="Proteomes" id="UP000233730">
    <property type="component" value="Unassembled WGS sequence"/>
</dbReference>
<protein>
    <submittedName>
        <fullName evidence="3">MarR family transcriptional regulator</fullName>
    </submittedName>
</protein>
<dbReference type="InterPro" id="IPR000835">
    <property type="entry name" value="HTH_MarR-typ"/>
</dbReference>
<name>A0A2N3QEB3_9BIFI</name>
<dbReference type="Proteomes" id="UP000233783">
    <property type="component" value="Unassembled WGS sequence"/>
</dbReference>
<proteinExistence type="predicted"/>
<reference evidence="6 7" key="1">
    <citation type="submission" date="2017-10" db="EMBL/GenBank/DDBJ databases">
        <title>Bifidobacterium genomics.</title>
        <authorList>
            <person name="Lugli G.A."/>
            <person name="Milani C."/>
            <person name="Mancabelli L."/>
        </authorList>
    </citation>
    <scope>NUCLEOTIDE SEQUENCE [LARGE SCALE GENOMIC DNA]</scope>
    <source>
        <strain evidence="3 6">1524B</strain>
        <strain evidence="4 7">1744B</strain>
    </source>
</reference>
<dbReference type="PROSITE" id="PS50995">
    <property type="entry name" value="HTH_MARR_2"/>
    <property type="match status" value="1"/>
</dbReference>
<evidence type="ECO:0000259" key="2">
    <source>
        <dbReference type="PROSITE" id="PS50995"/>
    </source>
</evidence>
<organism evidence="3 6">
    <name type="scientific">Bifidobacterium pseudolongum subsp. globosum</name>
    <dbReference type="NCBI Taxonomy" id="1690"/>
    <lineage>
        <taxon>Bacteria</taxon>
        <taxon>Bacillati</taxon>
        <taxon>Actinomycetota</taxon>
        <taxon>Actinomycetes</taxon>
        <taxon>Bifidobacteriales</taxon>
        <taxon>Bifidobacteriaceae</taxon>
        <taxon>Bifidobacterium</taxon>
    </lineage>
</organism>
<feature type="domain" description="HTH marR-type" evidence="2">
    <location>
        <begin position="1"/>
        <end position="147"/>
    </location>
</feature>
<comment type="caution">
    <text evidence="3">The sequence shown here is derived from an EMBL/GenBank/DDBJ whole genome shotgun (WGS) entry which is preliminary data.</text>
</comment>
<dbReference type="InterPro" id="IPR036388">
    <property type="entry name" value="WH-like_DNA-bd_sf"/>
</dbReference>
<accession>A0A2N3QEB3</accession>
<dbReference type="SMART" id="SM00347">
    <property type="entry name" value="HTH_MARR"/>
    <property type="match status" value="1"/>
</dbReference>
<feature type="region of interest" description="Disordered" evidence="1">
    <location>
        <begin position="153"/>
        <end position="183"/>
    </location>
</feature>
<evidence type="ECO:0000313" key="3">
    <source>
        <dbReference type="EMBL" id="PKU88468.1"/>
    </source>
</evidence>
<dbReference type="SUPFAM" id="SSF46785">
    <property type="entry name" value="Winged helix' DNA-binding domain"/>
    <property type="match status" value="1"/>
</dbReference>
<dbReference type="RefSeq" id="WP_026643606.1">
    <property type="nucleotide sequence ID" value="NZ_JBKZBJ010000021.1"/>
</dbReference>
<reference evidence="5 8" key="2">
    <citation type="submission" date="2018-12" db="EMBL/GenBank/DDBJ databases">
        <title>Unveiling genomic diversity among members of the Bifidobacterium pseudolongum species, a widely distributed gut commensal of the animal kingdom.</title>
        <authorList>
            <person name="Lugli G.A."/>
            <person name="Duranti S."/>
            <person name="Albert K."/>
            <person name="Mancabelli L."/>
            <person name="Napoli S."/>
            <person name="Viappiani A."/>
            <person name="Anzalone R."/>
            <person name="Longhi G."/>
            <person name="Milani C."/>
            <person name="Turroni F."/>
            <person name="Alessandri G."/>
            <person name="Sela D.A."/>
            <person name="Van Sinderen D."/>
            <person name="Ventura M."/>
        </authorList>
    </citation>
    <scope>NUCLEOTIDE SEQUENCE [LARGE SCALE GENOMIC DNA]</scope>
    <source>
        <strain evidence="5 8">1780B</strain>
    </source>
</reference>
<sequence>MDQVQGVDSPGMLRPSLEIKALHNLIGRYWNGIVPPDSMMSGANMPIVQYLHEHRDSDVFQYDIERAFSITRSTASRVLGLMEKKGLITRSAVDWDARVRKIELTPTASDLVVEIMRAAHQLETTLFTGFPPDEQERFMDDLARMRANLVETGLVGSERTADEPATRTRQDTTHQQQKGDEAA</sequence>
<dbReference type="GO" id="GO:0006950">
    <property type="term" value="P:response to stress"/>
    <property type="evidence" value="ECO:0007669"/>
    <property type="project" value="TreeGrafter"/>
</dbReference>
<dbReference type="Pfam" id="PF12802">
    <property type="entry name" value="MarR_2"/>
    <property type="match status" value="1"/>
</dbReference>
<dbReference type="EMBL" id="RYVC01000009">
    <property type="protein sequence ID" value="RYQ46272.1"/>
    <property type="molecule type" value="Genomic_DNA"/>
</dbReference>
<evidence type="ECO:0000313" key="8">
    <source>
        <dbReference type="Proteomes" id="UP000292933"/>
    </source>
</evidence>
<feature type="compositionally biased region" description="Basic and acidic residues" evidence="1">
    <location>
        <begin position="159"/>
        <end position="183"/>
    </location>
</feature>